<name>A0ABN2D8P5_9ACTN</name>
<keyword evidence="2" id="KW-1185">Reference proteome</keyword>
<accession>A0ABN2D8P5</accession>
<gene>
    <name evidence="1" type="ORF">GCM10009742_14180</name>
</gene>
<comment type="caution">
    <text evidence="1">The sequence shown here is derived from an EMBL/GenBank/DDBJ whole genome shotgun (WGS) entry which is preliminary data.</text>
</comment>
<dbReference type="EMBL" id="BAAAND010000002">
    <property type="protein sequence ID" value="GAA1572574.1"/>
    <property type="molecule type" value="Genomic_DNA"/>
</dbReference>
<dbReference type="Proteomes" id="UP001500190">
    <property type="component" value="Unassembled WGS sequence"/>
</dbReference>
<evidence type="ECO:0000313" key="2">
    <source>
        <dbReference type="Proteomes" id="UP001500190"/>
    </source>
</evidence>
<reference evidence="1 2" key="1">
    <citation type="journal article" date="2019" name="Int. J. Syst. Evol. Microbiol.">
        <title>The Global Catalogue of Microorganisms (GCM) 10K type strain sequencing project: providing services to taxonomists for standard genome sequencing and annotation.</title>
        <authorList>
            <consortium name="The Broad Institute Genomics Platform"/>
            <consortium name="The Broad Institute Genome Sequencing Center for Infectious Disease"/>
            <person name="Wu L."/>
            <person name="Ma J."/>
        </authorList>
    </citation>
    <scope>NUCLEOTIDE SEQUENCE [LARGE SCALE GENOMIC DNA]</scope>
    <source>
        <strain evidence="1 2">JCM 14304</strain>
    </source>
</reference>
<protein>
    <submittedName>
        <fullName evidence="1">Uncharacterized protein</fullName>
    </submittedName>
</protein>
<proteinExistence type="predicted"/>
<organism evidence="1 2">
    <name type="scientific">Kribbella karoonensis</name>
    <dbReference type="NCBI Taxonomy" id="324851"/>
    <lineage>
        <taxon>Bacteria</taxon>
        <taxon>Bacillati</taxon>
        <taxon>Actinomycetota</taxon>
        <taxon>Actinomycetes</taxon>
        <taxon>Propionibacteriales</taxon>
        <taxon>Kribbellaceae</taxon>
        <taxon>Kribbella</taxon>
    </lineage>
</organism>
<sequence>MYGGIRLGRPLARRLEAVRHPLADQRLAEALTQWDFHLLQDMLPWSTLAHEEEKRRDLTTWLLRVAPSRLGNNGDADHLRNVLRLMAITGLARFDDPRWPFPAYERND</sequence>
<evidence type="ECO:0000313" key="1">
    <source>
        <dbReference type="EMBL" id="GAA1572574.1"/>
    </source>
</evidence>